<feature type="transmembrane region" description="Helical" evidence="7">
    <location>
        <begin position="315"/>
        <end position="336"/>
    </location>
</feature>
<dbReference type="STRING" id="947013.SAMN04488109_6435"/>
<keyword evidence="3" id="KW-0201">Cytochrome c-type biogenesis</keyword>
<organism evidence="10 11">
    <name type="scientific">Chryseolinea serpens</name>
    <dbReference type="NCBI Taxonomy" id="947013"/>
    <lineage>
        <taxon>Bacteria</taxon>
        <taxon>Pseudomonadati</taxon>
        <taxon>Bacteroidota</taxon>
        <taxon>Cytophagia</taxon>
        <taxon>Cytophagales</taxon>
        <taxon>Fulvivirgaceae</taxon>
        <taxon>Chryseolinea</taxon>
    </lineage>
</organism>
<reference evidence="10 11" key="1">
    <citation type="submission" date="2016-11" db="EMBL/GenBank/DDBJ databases">
        <authorList>
            <person name="Jaros S."/>
            <person name="Januszkiewicz K."/>
            <person name="Wedrychowicz H."/>
        </authorList>
    </citation>
    <scope>NUCLEOTIDE SEQUENCE [LARGE SCALE GENOMIC DNA]</scope>
    <source>
        <strain evidence="10 11">DSM 24574</strain>
    </source>
</reference>
<feature type="transmembrane region" description="Helical" evidence="7">
    <location>
        <begin position="357"/>
        <end position="383"/>
    </location>
</feature>
<keyword evidence="2 7" id="KW-0812">Transmembrane</keyword>
<dbReference type="Pfam" id="PF02683">
    <property type="entry name" value="DsbD_TM"/>
    <property type="match status" value="1"/>
</dbReference>
<feature type="transmembrane region" description="Helical" evidence="7">
    <location>
        <begin position="281"/>
        <end position="303"/>
    </location>
</feature>
<dbReference type="InterPro" id="IPR036249">
    <property type="entry name" value="Thioredoxin-like_sf"/>
</dbReference>
<dbReference type="AlphaFoldDB" id="A0A1M5XDM8"/>
<dbReference type="GO" id="GO:0015035">
    <property type="term" value="F:protein-disulfide reductase activity"/>
    <property type="evidence" value="ECO:0007669"/>
    <property type="project" value="TreeGrafter"/>
</dbReference>
<keyword evidence="11" id="KW-1185">Reference proteome</keyword>
<keyword evidence="8" id="KW-0732">Signal</keyword>
<evidence type="ECO:0000256" key="6">
    <source>
        <dbReference type="SAM" id="MobiDB-lite"/>
    </source>
</evidence>
<evidence type="ECO:0000256" key="2">
    <source>
        <dbReference type="ARBA" id="ARBA00022692"/>
    </source>
</evidence>
<dbReference type="PANTHER" id="PTHR32234:SF0">
    <property type="entry name" value="THIOL:DISULFIDE INTERCHANGE PROTEIN DSBD"/>
    <property type="match status" value="1"/>
</dbReference>
<dbReference type="EMBL" id="FQWQ01000006">
    <property type="protein sequence ID" value="SHH97975.1"/>
    <property type="molecule type" value="Genomic_DNA"/>
</dbReference>
<accession>A0A1M5XDM8</accession>
<feature type="transmembrane region" description="Helical" evidence="7">
    <location>
        <begin position="427"/>
        <end position="446"/>
    </location>
</feature>
<evidence type="ECO:0000256" key="1">
    <source>
        <dbReference type="ARBA" id="ARBA00004141"/>
    </source>
</evidence>
<dbReference type="Pfam" id="PF13899">
    <property type="entry name" value="Thioredoxin_7"/>
    <property type="match status" value="1"/>
</dbReference>
<feature type="domain" description="Cytochrome C biogenesis protein transmembrane" evidence="9">
    <location>
        <begin position="245"/>
        <end position="448"/>
    </location>
</feature>
<gene>
    <name evidence="10" type="ORF">SAMN04488109_6435</name>
</gene>
<feature type="transmembrane region" description="Helical" evidence="7">
    <location>
        <begin position="466"/>
        <end position="484"/>
    </location>
</feature>
<dbReference type="OrthoDB" id="9811036at2"/>
<name>A0A1M5XDM8_9BACT</name>
<feature type="chain" id="PRO_5012951686" evidence="8">
    <location>
        <begin position="24"/>
        <end position="713"/>
    </location>
</feature>
<proteinExistence type="predicted"/>
<evidence type="ECO:0000256" key="3">
    <source>
        <dbReference type="ARBA" id="ARBA00022748"/>
    </source>
</evidence>
<dbReference type="PANTHER" id="PTHR32234">
    <property type="entry name" value="THIOL:DISULFIDE INTERCHANGE PROTEIN DSBD"/>
    <property type="match status" value="1"/>
</dbReference>
<feature type="compositionally biased region" description="Low complexity" evidence="6">
    <location>
        <begin position="184"/>
        <end position="196"/>
    </location>
</feature>
<keyword evidence="4 7" id="KW-1133">Transmembrane helix</keyword>
<feature type="signal peptide" evidence="8">
    <location>
        <begin position="1"/>
        <end position="23"/>
    </location>
</feature>
<dbReference type="RefSeq" id="WP_073142789.1">
    <property type="nucleotide sequence ID" value="NZ_FQWQ01000006.1"/>
</dbReference>
<evidence type="ECO:0000313" key="10">
    <source>
        <dbReference type="EMBL" id="SHH97975.1"/>
    </source>
</evidence>
<evidence type="ECO:0000256" key="4">
    <source>
        <dbReference type="ARBA" id="ARBA00022989"/>
    </source>
</evidence>
<protein>
    <submittedName>
        <fullName evidence="10">Thiol:disulfide interchange protein DsbD</fullName>
    </submittedName>
</protein>
<comment type="subcellular location">
    <subcellularLocation>
        <location evidence="1">Membrane</location>
        <topology evidence="1">Multi-pass membrane protein</topology>
    </subcellularLocation>
</comment>
<evidence type="ECO:0000256" key="8">
    <source>
        <dbReference type="SAM" id="SignalP"/>
    </source>
</evidence>
<evidence type="ECO:0000256" key="5">
    <source>
        <dbReference type="ARBA" id="ARBA00023136"/>
    </source>
</evidence>
<feature type="transmembrane region" description="Helical" evidence="7">
    <location>
        <begin position="395"/>
        <end position="415"/>
    </location>
</feature>
<evidence type="ECO:0000259" key="9">
    <source>
        <dbReference type="Pfam" id="PF02683"/>
    </source>
</evidence>
<dbReference type="SUPFAM" id="SSF52833">
    <property type="entry name" value="Thioredoxin-like"/>
    <property type="match status" value="1"/>
</dbReference>
<keyword evidence="5 7" id="KW-0472">Membrane</keyword>
<dbReference type="Gene3D" id="3.40.30.10">
    <property type="entry name" value="Glutaredoxin"/>
    <property type="match status" value="1"/>
</dbReference>
<feature type="region of interest" description="Disordered" evidence="6">
    <location>
        <begin position="155"/>
        <end position="196"/>
    </location>
</feature>
<evidence type="ECO:0000313" key="11">
    <source>
        <dbReference type="Proteomes" id="UP000184212"/>
    </source>
</evidence>
<feature type="transmembrane region" description="Helical" evidence="7">
    <location>
        <begin position="240"/>
        <end position="261"/>
    </location>
</feature>
<feature type="transmembrane region" description="Helical" evidence="7">
    <location>
        <begin position="504"/>
        <end position="524"/>
    </location>
</feature>
<dbReference type="Proteomes" id="UP000184212">
    <property type="component" value="Unassembled WGS sequence"/>
</dbReference>
<evidence type="ECO:0000256" key="7">
    <source>
        <dbReference type="SAM" id="Phobius"/>
    </source>
</evidence>
<dbReference type="GO" id="GO:0016020">
    <property type="term" value="C:membrane"/>
    <property type="evidence" value="ECO:0007669"/>
    <property type="project" value="UniProtKB-SubCell"/>
</dbReference>
<sequence length="713" mass="78256">MLKRFAYSLIFSVSLLGASQAQILEPAKLIVETPTKAVAVGDEIELVFKATIDKDWHLYSVGFDEDCGPIPMTLKFEKHPSFSLVGKLTAVGDKAEHDKSFDCDVRVFIGKGEFRQKIKILSPDLKIIGSWGGQACSEVCVQVGGDFMVGPIKVQGEKKNSGEKSANPTPAKIKTEAQVPSPEPTTVTAAATETTPATTKVDSAANATVGHASPKLAYGKNKGPQFDPSLIKDDPSKNSFLGFFLLSFVAGLVALLTPCVFPMMPMTVSFFTGGGKTKMHAIVYGLSIVAIYTVIGLAVAPLMGPETANHLSTEWLPNIIFFLVFIVFGLSFLGLFEITLPGTFINKMDQKSEKGGWVGIFFMAFTLVLVSFSCTGPLVGSILVSSAGGEVLKPVIGMAGFSLAFAIPFTLFAFFPSWLSTLPKSGGWLNAVKVVLGFIEIGLAFKFLSIADQAFHWRILDREVNIAIWIVIIALLGLYLMKAFRLPGDTGKDVEDKRVSVPRLMLAMVSFTFLVYLIPGMWGAPLKALAGYLPPLYTHDFDLISQNTKANQICDEPKYAEFLHLPHGLQGYFDYDQALACARQQKKPLFIDFTGHGCTNCREMEAVVWSDPEVLKRLQNDFVVVALYVDDKTELPESQWYTSKYDNKVKKTIGKQNADLQITNLNNNAQPFYILEGNDEKVLVSPYGYKKDVKQFVKFLDSAKKKFTELASK</sequence>
<dbReference type="GO" id="GO:0045454">
    <property type="term" value="P:cell redox homeostasis"/>
    <property type="evidence" value="ECO:0007669"/>
    <property type="project" value="TreeGrafter"/>
</dbReference>
<dbReference type="InterPro" id="IPR003834">
    <property type="entry name" value="Cyt_c_assmbl_TM_dom"/>
</dbReference>
<dbReference type="GO" id="GO:0017004">
    <property type="term" value="P:cytochrome complex assembly"/>
    <property type="evidence" value="ECO:0007669"/>
    <property type="project" value="UniProtKB-KW"/>
</dbReference>